<feature type="compositionally biased region" description="Basic and acidic residues" evidence="2">
    <location>
        <begin position="91"/>
        <end position="109"/>
    </location>
</feature>
<sequence>MALAPTSSLRTPLTPSSRALEANAPGTAFASVATLTAYLRVDADACDVESSSDLSDASGEVTHAEEKEEEDDDDDDDDDDGGGGGGGDATRATDPRMSSARDVHAELRAEASLADWAREDGDGDDDDDDDDGDDDGETNATCATCATCATNADDDAFDDAKSPPPLPPSSRRRRQASLVVLAASKRADDEQTRLLRELRRVPYRHWSSYELSGFLRTTFSPGVSLRPPLAFNARPRRLPTPSDDFELHPDISYVASRGPKTLRDDAEANATATRAVASELSSRLENAERRALDLVDAAAASRRETTRETSRADAAERALEDANTALEDANTAHENEMRVARSESAESAEEDASAARAETARVAALAKEKMKRREDEASQALDALRAKNAAALEDAAKRGARARDDAERLRTSDDAERTRERTRSLADSSAALDASAALCAKVTAERDALREVATACEATIATLRLEMIARDAAIEAAEGRAAASADATTRLRRVFHSSHWFPYDRVGVVDAVPEGVLPSSFSPHPWLSIPTHLDAFQLRHLTPFNSTPTFARTERP</sequence>
<reference evidence="3 4" key="1">
    <citation type="journal article" date="2009" name="Science">
        <title>Green evolution and dynamic adaptations revealed by genomes of the marine picoeukaryotes Micromonas.</title>
        <authorList>
            <person name="Worden A.Z."/>
            <person name="Lee J.H."/>
            <person name="Mock T."/>
            <person name="Rouze P."/>
            <person name="Simmons M.P."/>
            <person name="Aerts A.L."/>
            <person name="Allen A.E."/>
            <person name="Cuvelier M.L."/>
            <person name="Derelle E."/>
            <person name="Everett M.V."/>
            <person name="Foulon E."/>
            <person name="Grimwood J."/>
            <person name="Gundlach H."/>
            <person name="Henrissat B."/>
            <person name="Napoli C."/>
            <person name="McDonald S.M."/>
            <person name="Parker M.S."/>
            <person name="Rombauts S."/>
            <person name="Salamov A."/>
            <person name="Von Dassow P."/>
            <person name="Badger J.H."/>
            <person name="Coutinho P.M."/>
            <person name="Demir E."/>
            <person name="Dubchak I."/>
            <person name="Gentemann C."/>
            <person name="Eikrem W."/>
            <person name="Gready J.E."/>
            <person name="John U."/>
            <person name="Lanier W."/>
            <person name="Lindquist E.A."/>
            <person name="Lucas S."/>
            <person name="Mayer K.F."/>
            <person name="Moreau H."/>
            <person name="Not F."/>
            <person name="Otillar R."/>
            <person name="Panaud O."/>
            <person name="Pangilinan J."/>
            <person name="Paulsen I."/>
            <person name="Piegu B."/>
            <person name="Poliakov A."/>
            <person name="Robbens S."/>
            <person name="Schmutz J."/>
            <person name="Toulza E."/>
            <person name="Wyss T."/>
            <person name="Zelensky A."/>
            <person name="Zhou K."/>
            <person name="Armbrust E.V."/>
            <person name="Bhattacharya D."/>
            <person name="Goodenough U.W."/>
            <person name="Van de Peer Y."/>
            <person name="Grigoriev I.V."/>
        </authorList>
    </citation>
    <scope>NUCLEOTIDE SEQUENCE [LARGE SCALE GENOMIC DNA]</scope>
    <source>
        <strain evidence="3 4">CCMP1545</strain>
    </source>
</reference>
<evidence type="ECO:0000313" key="4">
    <source>
        <dbReference type="Proteomes" id="UP000001876"/>
    </source>
</evidence>
<evidence type="ECO:0000256" key="2">
    <source>
        <dbReference type="SAM" id="MobiDB-lite"/>
    </source>
</evidence>
<feature type="region of interest" description="Disordered" evidence="2">
    <location>
        <begin position="47"/>
        <end position="176"/>
    </location>
</feature>
<dbReference type="EMBL" id="GG663737">
    <property type="protein sequence ID" value="EEH58776.1"/>
    <property type="molecule type" value="Genomic_DNA"/>
</dbReference>
<organism evidence="4">
    <name type="scientific">Micromonas pusilla (strain CCMP1545)</name>
    <name type="common">Picoplanktonic green alga</name>
    <dbReference type="NCBI Taxonomy" id="564608"/>
    <lineage>
        <taxon>Eukaryota</taxon>
        <taxon>Viridiplantae</taxon>
        <taxon>Chlorophyta</taxon>
        <taxon>Mamiellophyceae</taxon>
        <taxon>Mamiellales</taxon>
        <taxon>Mamiellaceae</taxon>
        <taxon>Micromonas</taxon>
    </lineage>
</organism>
<evidence type="ECO:0000313" key="3">
    <source>
        <dbReference type="EMBL" id="EEH58776.1"/>
    </source>
</evidence>
<dbReference type="RefSeq" id="XP_003057131.1">
    <property type="nucleotide sequence ID" value="XM_003057085.1"/>
</dbReference>
<name>C1MNM0_MICPC</name>
<protein>
    <submittedName>
        <fullName evidence="3">Predicted protein</fullName>
    </submittedName>
</protein>
<feature type="compositionally biased region" description="Basic and acidic residues" evidence="2">
    <location>
        <begin position="395"/>
        <end position="424"/>
    </location>
</feature>
<keyword evidence="4" id="KW-1185">Reference proteome</keyword>
<accession>C1MNM0</accession>
<feature type="compositionally biased region" description="Low complexity" evidence="2">
    <location>
        <begin position="1"/>
        <end position="18"/>
    </location>
</feature>
<feature type="coiled-coil region" evidence="1">
    <location>
        <begin position="367"/>
        <end position="394"/>
    </location>
</feature>
<dbReference type="KEGG" id="mpp:MICPUCDRAFT_55953"/>
<dbReference type="GeneID" id="9682570"/>
<evidence type="ECO:0000256" key="1">
    <source>
        <dbReference type="SAM" id="Coils"/>
    </source>
</evidence>
<dbReference type="AlphaFoldDB" id="C1MNM0"/>
<feature type="compositionally biased region" description="Acidic residues" evidence="2">
    <location>
        <begin position="67"/>
        <end position="81"/>
    </location>
</feature>
<feature type="coiled-coil region" evidence="1">
    <location>
        <begin position="270"/>
        <end position="343"/>
    </location>
</feature>
<feature type="region of interest" description="Disordered" evidence="2">
    <location>
        <begin position="1"/>
        <end position="25"/>
    </location>
</feature>
<dbReference type="Proteomes" id="UP000001876">
    <property type="component" value="Unassembled WGS sequence"/>
</dbReference>
<feature type="region of interest" description="Disordered" evidence="2">
    <location>
        <begin position="395"/>
        <end position="426"/>
    </location>
</feature>
<gene>
    <name evidence="3" type="ORF">MICPUCDRAFT_55953</name>
</gene>
<feature type="compositionally biased region" description="Low complexity" evidence="2">
    <location>
        <begin position="138"/>
        <end position="151"/>
    </location>
</feature>
<proteinExistence type="predicted"/>
<keyword evidence="1" id="KW-0175">Coiled coil</keyword>
<feature type="compositionally biased region" description="Acidic residues" evidence="2">
    <location>
        <begin position="121"/>
        <end position="137"/>
    </location>
</feature>